<name>A0A2P0QEP0_PSESF</name>
<feature type="compositionally biased region" description="Polar residues" evidence="1">
    <location>
        <begin position="7"/>
        <end position="17"/>
    </location>
</feature>
<reference evidence="2" key="1">
    <citation type="submission" date="2016-03" db="EMBL/GenBank/DDBJ databases">
        <title>The evolution of Pseudomonas syringae pv. actinidiae in New Zealand.</title>
        <authorList>
            <person name="Taiaroa G."/>
            <person name="Poulter R.T.M."/>
            <person name="Lamont I."/>
            <person name="Stockwell P."/>
            <person name="Butler M.I."/>
        </authorList>
    </citation>
    <scope>NUCLEOTIDE SEQUENCE</scope>
    <source>
        <strain evidence="2">RT685</strain>
        <plasmid evidence="2">pMG1_RT685</plasmid>
    </source>
</reference>
<geneLocation type="plasmid" evidence="2">
    <name>pMG1_RT685</name>
</geneLocation>
<dbReference type="AlphaFoldDB" id="A0A2P0QEP0"/>
<dbReference type="EMBL" id="KX009059">
    <property type="protein sequence ID" value="ARO44846.1"/>
    <property type="molecule type" value="Genomic_DNA"/>
</dbReference>
<accession>A0A2P0QEP0</accession>
<protein>
    <submittedName>
        <fullName evidence="2">Uncharacterized protein</fullName>
    </submittedName>
</protein>
<organism evidence="2">
    <name type="scientific">Pseudomonas syringae pv. actinidiae</name>
    <dbReference type="NCBI Taxonomy" id="103796"/>
    <lineage>
        <taxon>Bacteria</taxon>
        <taxon>Pseudomonadati</taxon>
        <taxon>Pseudomonadota</taxon>
        <taxon>Gammaproteobacteria</taxon>
        <taxon>Pseudomonadales</taxon>
        <taxon>Pseudomonadaceae</taxon>
        <taxon>Pseudomonas</taxon>
        <taxon>Pseudomonas syringae</taxon>
    </lineage>
</organism>
<proteinExistence type="predicted"/>
<sequence>MAKNEETALNQDSQGETSAVILSPASHVKSSPLTKSGFIEERAETMTAMT</sequence>
<evidence type="ECO:0000256" key="1">
    <source>
        <dbReference type="SAM" id="MobiDB-lite"/>
    </source>
</evidence>
<feature type="region of interest" description="Disordered" evidence="1">
    <location>
        <begin position="1"/>
        <end position="50"/>
    </location>
</feature>
<keyword evidence="2" id="KW-0614">Plasmid</keyword>
<evidence type="ECO:0000313" key="2">
    <source>
        <dbReference type="EMBL" id="ARO44846.1"/>
    </source>
</evidence>